<protein>
    <submittedName>
        <fullName evidence="2">Capsule biosynthesis protein CapA</fullName>
    </submittedName>
</protein>
<dbReference type="PROSITE" id="PS50943">
    <property type="entry name" value="HTH_CROC1"/>
    <property type="match status" value="1"/>
</dbReference>
<reference evidence="2 3" key="1">
    <citation type="submission" date="2015-12" db="EMBL/GenBank/DDBJ databases">
        <title>Genome sequence of Aneurinibacillus soli.</title>
        <authorList>
            <person name="Lee J.S."/>
            <person name="Lee K.C."/>
            <person name="Kim K.K."/>
            <person name="Lee B.W."/>
        </authorList>
    </citation>
    <scope>NUCLEOTIDE SEQUENCE [LARGE SCALE GENOMIC DNA]</scope>
    <source>
        <strain evidence="2 3">CB4</strain>
    </source>
</reference>
<dbReference type="InterPro" id="IPR010982">
    <property type="entry name" value="Lambda_DNA-bd_dom_sf"/>
</dbReference>
<dbReference type="InterPro" id="IPR001387">
    <property type="entry name" value="Cro/C1-type_HTH"/>
</dbReference>
<dbReference type="SMART" id="SM00854">
    <property type="entry name" value="PGA_cap"/>
    <property type="match status" value="1"/>
</dbReference>
<accession>A0A0U5AU62</accession>
<dbReference type="RefSeq" id="WP_096464493.1">
    <property type="nucleotide sequence ID" value="NZ_AP017312.1"/>
</dbReference>
<name>A0A0U5AU62_9BACL</name>
<evidence type="ECO:0000313" key="3">
    <source>
        <dbReference type="Proteomes" id="UP000217696"/>
    </source>
</evidence>
<dbReference type="SUPFAM" id="SSF47413">
    <property type="entry name" value="lambda repressor-like DNA-binding domains"/>
    <property type="match status" value="1"/>
</dbReference>
<dbReference type="InterPro" id="IPR029052">
    <property type="entry name" value="Metallo-depent_PP-like"/>
</dbReference>
<dbReference type="KEGG" id="asoc:CB4_01450"/>
<dbReference type="Pfam" id="PF13560">
    <property type="entry name" value="HTH_31"/>
    <property type="match status" value="1"/>
</dbReference>
<dbReference type="EMBL" id="AP017312">
    <property type="protein sequence ID" value="BAU27281.1"/>
    <property type="molecule type" value="Genomic_DNA"/>
</dbReference>
<dbReference type="Pfam" id="PF09587">
    <property type="entry name" value="PGA_cap"/>
    <property type="match status" value="1"/>
</dbReference>
<dbReference type="SUPFAM" id="SSF56300">
    <property type="entry name" value="Metallo-dependent phosphatases"/>
    <property type="match status" value="1"/>
</dbReference>
<gene>
    <name evidence="2" type="primary">capA_1</name>
    <name evidence="2" type="ORF">CB4_01450</name>
</gene>
<sequence>MNNEMTAIVEKMREFRLDAGITLQEIEQGTGISIQRLKRIEKGASPLTVEEMEELLSFYQLDANEVLSYGSLQAQKVQKQSRLTKGVIWAAILVVAGYGGYQGYQVFTAGKAAVAVTDAVPAVAKEEKVNDLLSSQKSVAKPTAESKKAAAIKAQPALFRLAVSGDTAYRSASVRPVAGTDFHLIPVYGFTPGGDIPAWLTQTAKNGAAGIDIANSDVLAGKAREQVTAEVKRLRSQNIPVLGFGTQAEAFAPYIREKNGTKYGMLAFSRIVPSVDWKAEAGQAGVADAYGTHILDDIRRAKKQADVVVVNMFWGASDSTTPERYQKDMAQELIDAGADVIIGHRAQSVQPYEVYKGKYVFYNIGSQQLELGFDGKTLKEAALVNGSNKKIIAIQK</sequence>
<dbReference type="OrthoDB" id="9810906at2"/>
<comment type="similarity">
    <text evidence="1">Belongs to the CapA family.</text>
</comment>
<evidence type="ECO:0000256" key="1">
    <source>
        <dbReference type="ARBA" id="ARBA00005662"/>
    </source>
</evidence>
<dbReference type="PANTHER" id="PTHR33393:SF11">
    <property type="entry name" value="POLYGLUTAMINE SYNTHESIS ACCESSORY PROTEIN RV0574C-RELATED"/>
    <property type="match status" value="1"/>
</dbReference>
<dbReference type="InterPro" id="IPR052169">
    <property type="entry name" value="CW_Biosynth-Accessory"/>
</dbReference>
<keyword evidence="3" id="KW-1185">Reference proteome</keyword>
<dbReference type="CDD" id="cd00093">
    <property type="entry name" value="HTH_XRE"/>
    <property type="match status" value="1"/>
</dbReference>
<dbReference type="GO" id="GO:0003677">
    <property type="term" value="F:DNA binding"/>
    <property type="evidence" value="ECO:0007669"/>
    <property type="project" value="InterPro"/>
</dbReference>
<dbReference type="PANTHER" id="PTHR33393">
    <property type="entry name" value="POLYGLUTAMINE SYNTHESIS ACCESSORY PROTEIN RV0574C-RELATED"/>
    <property type="match status" value="1"/>
</dbReference>
<organism evidence="2 3">
    <name type="scientific">Aneurinibacillus soli</name>
    <dbReference type="NCBI Taxonomy" id="1500254"/>
    <lineage>
        <taxon>Bacteria</taxon>
        <taxon>Bacillati</taxon>
        <taxon>Bacillota</taxon>
        <taxon>Bacilli</taxon>
        <taxon>Bacillales</taxon>
        <taxon>Paenibacillaceae</taxon>
        <taxon>Aneurinibacillus group</taxon>
        <taxon>Aneurinibacillus</taxon>
    </lineage>
</organism>
<dbReference type="AlphaFoldDB" id="A0A0U5AU62"/>
<proteinExistence type="inferred from homology"/>
<evidence type="ECO:0000313" key="2">
    <source>
        <dbReference type="EMBL" id="BAU27281.1"/>
    </source>
</evidence>
<dbReference type="SMART" id="SM00530">
    <property type="entry name" value="HTH_XRE"/>
    <property type="match status" value="1"/>
</dbReference>
<dbReference type="Proteomes" id="UP000217696">
    <property type="component" value="Chromosome"/>
</dbReference>
<dbReference type="Gene3D" id="3.60.21.10">
    <property type="match status" value="1"/>
</dbReference>
<dbReference type="Gene3D" id="1.10.260.40">
    <property type="entry name" value="lambda repressor-like DNA-binding domains"/>
    <property type="match status" value="1"/>
</dbReference>
<dbReference type="InterPro" id="IPR019079">
    <property type="entry name" value="Capsule_synth_CapA"/>
</dbReference>